<name>A0A8S1SLU0_9CILI</name>
<dbReference type="OrthoDB" id="302017at2759"/>
<evidence type="ECO:0000313" key="1">
    <source>
        <dbReference type="EMBL" id="CAD8140810.1"/>
    </source>
</evidence>
<evidence type="ECO:0000313" key="2">
    <source>
        <dbReference type="Proteomes" id="UP000689195"/>
    </source>
</evidence>
<protein>
    <submittedName>
        <fullName evidence="1">Uncharacterized protein</fullName>
    </submittedName>
</protein>
<keyword evidence="2" id="KW-1185">Reference proteome</keyword>
<sequence length="459" mass="55388">MKQKREEFRQQIRKQANEKIFSQVRGLIKKSNQEQNQMVTTESEFFQELALQIKKDFDEKNLLKIFKKWEDNFDKKQLQILLFNKEFPYFKFLIANFKMTKKYIKILIFIFVAIEHDISEVHNALYQYQLLNQLQSNFEKLDQEMQQQIMFLFSVLVQYSQLYRLAIKNSKVMDIVVTQFINQKINNFTQNYVECFLFMIWSLINPDISSMSDLFEWLFDCLLNLNIALIDFQSEYLLPIIFKAASQFTFCREKLLQKNMDQIIHQLQSQNKNQTIYLEFLDFLNHLQMQQPDIFIQFFIEYCWNIIKQILIQSDFIQEAKIRSGYLLLEAVNNREIEEFLKAQNILNEILNLILQTQNFDLIQVYFNLLQVLLIQEQCQSNQMDLLAQGIIHSVTLTNEIQLVQVWQVILYLMQDLENKEILIEYLRKYNFKRIMENCLQIVKNSMISNIINRCFELL</sequence>
<gene>
    <name evidence="1" type="ORF">PPENT_87.1.T0090292</name>
</gene>
<reference evidence="1" key="1">
    <citation type="submission" date="2021-01" db="EMBL/GenBank/DDBJ databases">
        <authorList>
            <consortium name="Genoscope - CEA"/>
            <person name="William W."/>
        </authorList>
    </citation>
    <scope>NUCLEOTIDE SEQUENCE</scope>
</reference>
<dbReference type="Proteomes" id="UP000689195">
    <property type="component" value="Unassembled WGS sequence"/>
</dbReference>
<dbReference type="AlphaFoldDB" id="A0A8S1SLU0"/>
<accession>A0A8S1SLU0</accession>
<proteinExistence type="predicted"/>
<comment type="caution">
    <text evidence="1">The sequence shown here is derived from an EMBL/GenBank/DDBJ whole genome shotgun (WGS) entry which is preliminary data.</text>
</comment>
<organism evidence="1 2">
    <name type="scientific">Paramecium pentaurelia</name>
    <dbReference type="NCBI Taxonomy" id="43138"/>
    <lineage>
        <taxon>Eukaryota</taxon>
        <taxon>Sar</taxon>
        <taxon>Alveolata</taxon>
        <taxon>Ciliophora</taxon>
        <taxon>Intramacronucleata</taxon>
        <taxon>Oligohymenophorea</taxon>
        <taxon>Peniculida</taxon>
        <taxon>Parameciidae</taxon>
        <taxon>Paramecium</taxon>
    </lineage>
</organism>
<dbReference type="EMBL" id="CAJJDO010000009">
    <property type="protein sequence ID" value="CAD8140810.1"/>
    <property type="molecule type" value="Genomic_DNA"/>
</dbReference>